<name>A0A258CQN4_CAUVI</name>
<sequence length="183" mass="20408">MNPDVSNQTGYMKNTYDDVAGKLAAEHAKWAGSNDAKVSGFNVNAVPEGLDGTVDRVLIFREVHNMFRFDWLRRDLAIMRKMLKPGGLIGMTDHRVAENVPFERSDGNKGYMRESDVIALFAASGFDLVAKSEINANPKDPTDWQIGVWELPPTYAGADDAKRAKVDAIGESDRMTMIFRKRP</sequence>
<evidence type="ECO:0008006" key="3">
    <source>
        <dbReference type="Google" id="ProtNLM"/>
    </source>
</evidence>
<dbReference type="Proteomes" id="UP000215616">
    <property type="component" value="Unassembled WGS sequence"/>
</dbReference>
<protein>
    <recommendedName>
        <fullName evidence="3">Methyltransferase</fullName>
    </recommendedName>
</protein>
<proteinExistence type="predicted"/>
<dbReference type="SUPFAM" id="SSF53335">
    <property type="entry name" value="S-adenosyl-L-methionine-dependent methyltransferases"/>
    <property type="match status" value="1"/>
</dbReference>
<dbReference type="Gene3D" id="3.40.50.150">
    <property type="entry name" value="Vaccinia Virus protein VP39"/>
    <property type="match status" value="1"/>
</dbReference>
<dbReference type="InterPro" id="IPR029063">
    <property type="entry name" value="SAM-dependent_MTases_sf"/>
</dbReference>
<reference evidence="1 2" key="1">
    <citation type="submission" date="2017-03" db="EMBL/GenBank/DDBJ databases">
        <title>Lifting the veil on microbial sulfur biogeochemistry in mining wastewaters.</title>
        <authorList>
            <person name="Kantor R.S."/>
            <person name="Colenbrander Nelson T."/>
            <person name="Marshall S."/>
            <person name="Bennett D."/>
            <person name="Apte S."/>
            <person name="Camacho D."/>
            <person name="Thomas B.C."/>
            <person name="Warren L.A."/>
            <person name="Banfield J.F."/>
        </authorList>
    </citation>
    <scope>NUCLEOTIDE SEQUENCE [LARGE SCALE GENOMIC DNA]</scope>
    <source>
        <strain evidence="1">32-67-7</strain>
    </source>
</reference>
<dbReference type="EMBL" id="NCDQ01000664">
    <property type="protein sequence ID" value="OYW97401.1"/>
    <property type="molecule type" value="Genomic_DNA"/>
</dbReference>
<evidence type="ECO:0000313" key="2">
    <source>
        <dbReference type="Proteomes" id="UP000215616"/>
    </source>
</evidence>
<dbReference type="AlphaFoldDB" id="A0A258CQN4"/>
<evidence type="ECO:0000313" key="1">
    <source>
        <dbReference type="EMBL" id="OYW97401.1"/>
    </source>
</evidence>
<organism evidence="1 2">
    <name type="scientific">Caulobacter vibrioides</name>
    <name type="common">Caulobacter crescentus</name>
    <dbReference type="NCBI Taxonomy" id="155892"/>
    <lineage>
        <taxon>Bacteria</taxon>
        <taxon>Pseudomonadati</taxon>
        <taxon>Pseudomonadota</taxon>
        <taxon>Alphaproteobacteria</taxon>
        <taxon>Caulobacterales</taxon>
        <taxon>Caulobacteraceae</taxon>
        <taxon>Caulobacter</taxon>
    </lineage>
</organism>
<accession>A0A258CQN4</accession>
<comment type="caution">
    <text evidence="1">The sequence shown here is derived from an EMBL/GenBank/DDBJ whole genome shotgun (WGS) entry which is preliminary data.</text>
</comment>
<gene>
    <name evidence="1" type="ORF">B7Z12_21700</name>
</gene>